<dbReference type="PANTHER" id="PTHR21661:SF71">
    <property type="entry name" value="EPOXIDE HYDROLASE N-TERMINAL DOMAIN-CONTAINING PROTEIN"/>
    <property type="match status" value="1"/>
</dbReference>
<sequence>MSNTGDAGAASPGEEIKPYKIHVSSKYLDLTRRKLELTRLPHEKADPKSTDWWEPKPQVEPLIDFWLEQYSWRDHETYLNNSIPQFRTSILVPPSQSPARVHFIHARSPHANAVPLLLIPPFPVTNLSLGHLIQPLTDPDDAATTQPFHVVIPSLPGLGFSDALANNTPMISTTAAMFDNLMGRLDYPQYIATNTASASGSPPEIDWQLIKYLSEHYTDSCLGCHFISPPLRAPSYQDSFVEWLKWVIARILSRPMFGYTQDDLTASRRTQNEQSRHQGKYRLQQPGLNSQGGREPNTLAYALCDSPVGMLIFTLMIMRVMGLTKQLTPKETITLTELTWLPGPEGTLRYWAHCGNHFEHRQASGARKPKVTLTVFLGDDETGSVEAGQESRILPLAEFKPYVCPAWARGRFEVLASNRVAGSPKLIAWERPELIAKGARDLAKAILKEDTRMRVAEQPGTALLEQIVVPGEQMLAPAEISGTTVQASPGGSTDVGTSSPLKKPVTPTKVGDYLAPPTTDARPRTPPTQSPHEAPPSPIDTDPPAPPADSNESSPDTVITVRQT</sequence>
<accession>A0AA39GA67</accession>
<protein>
    <recommendedName>
        <fullName evidence="4">Epoxide hydrolase N-terminal domain-containing protein</fullName>
    </recommendedName>
</protein>
<feature type="domain" description="Epoxide hydrolase N-terminal" evidence="4">
    <location>
        <begin position="16"/>
        <end position="127"/>
    </location>
</feature>
<feature type="compositionally biased region" description="Polar residues" evidence="3">
    <location>
        <begin position="550"/>
        <end position="564"/>
    </location>
</feature>
<keyword evidence="2" id="KW-0378">Hydrolase</keyword>
<dbReference type="AlphaFoldDB" id="A0AA39GA67"/>
<name>A0AA39GA67_SARSR</name>
<evidence type="ECO:0000313" key="5">
    <source>
        <dbReference type="EMBL" id="KAK0383573.1"/>
    </source>
</evidence>
<dbReference type="Proteomes" id="UP001175261">
    <property type="component" value="Unassembled WGS sequence"/>
</dbReference>
<reference evidence="5" key="1">
    <citation type="submission" date="2022-10" db="EMBL/GenBank/DDBJ databases">
        <title>Determination and structural analysis of whole genome sequence of Sarocladium strictum F4-1.</title>
        <authorList>
            <person name="Hu L."/>
            <person name="Jiang Y."/>
        </authorList>
    </citation>
    <scope>NUCLEOTIDE SEQUENCE</scope>
    <source>
        <strain evidence="5">F4-1</strain>
    </source>
</reference>
<dbReference type="PANTHER" id="PTHR21661">
    <property type="entry name" value="EPOXIDE HYDROLASE 1-RELATED"/>
    <property type="match status" value="1"/>
</dbReference>
<comment type="similarity">
    <text evidence="1">Belongs to the peptidase S33 family.</text>
</comment>
<gene>
    <name evidence="5" type="ORF">NLU13_9484</name>
</gene>
<evidence type="ECO:0000256" key="2">
    <source>
        <dbReference type="ARBA" id="ARBA00022801"/>
    </source>
</evidence>
<dbReference type="EMBL" id="JAPDFR010000009">
    <property type="protein sequence ID" value="KAK0383573.1"/>
    <property type="molecule type" value="Genomic_DNA"/>
</dbReference>
<dbReference type="GO" id="GO:0097176">
    <property type="term" value="P:epoxide metabolic process"/>
    <property type="evidence" value="ECO:0007669"/>
    <property type="project" value="TreeGrafter"/>
</dbReference>
<evidence type="ECO:0000313" key="6">
    <source>
        <dbReference type="Proteomes" id="UP001175261"/>
    </source>
</evidence>
<dbReference type="Gene3D" id="3.40.50.1820">
    <property type="entry name" value="alpha/beta hydrolase"/>
    <property type="match status" value="1"/>
</dbReference>
<organism evidence="5 6">
    <name type="scientific">Sarocladium strictum</name>
    <name type="common">Black bundle disease fungus</name>
    <name type="synonym">Acremonium strictum</name>
    <dbReference type="NCBI Taxonomy" id="5046"/>
    <lineage>
        <taxon>Eukaryota</taxon>
        <taxon>Fungi</taxon>
        <taxon>Dikarya</taxon>
        <taxon>Ascomycota</taxon>
        <taxon>Pezizomycotina</taxon>
        <taxon>Sordariomycetes</taxon>
        <taxon>Hypocreomycetidae</taxon>
        <taxon>Hypocreales</taxon>
        <taxon>Sarocladiaceae</taxon>
        <taxon>Sarocladium</taxon>
    </lineage>
</organism>
<dbReference type="SUPFAM" id="SSF53474">
    <property type="entry name" value="alpha/beta-Hydrolases"/>
    <property type="match status" value="1"/>
</dbReference>
<dbReference type="Pfam" id="PF06441">
    <property type="entry name" value="EHN"/>
    <property type="match status" value="1"/>
</dbReference>
<comment type="caution">
    <text evidence="5">The sequence shown here is derived from an EMBL/GenBank/DDBJ whole genome shotgun (WGS) entry which is preliminary data.</text>
</comment>
<feature type="compositionally biased region" description="Pro residues" evidence="3">
    <location>
        <begin position="524"/>
        <end position="547"/>
    </location>
</feature>
<feature type="compositionally biased region" description="Polar residues" evidence="3">
    <location>
        <begin position="482"/>
        <end position="500"/>
    </location>
</feature>
<dbReference type="GO" id="GO:0004301">
    <property type="term" value="F:epoxide hydrolase activity"/>
    <property type="evidence" value="ECO:0007669"/>
    <property type="project" value="TreeGrafter"/>
</dbReference>
<keyword evidence="6" id="KW-1185">Reference proteome</keyword>
<evidence type="ECO:0000256" key="3">
    <source>
        <dbReference type="SAM" id="MobiDB-lite"/>
    </source>
</evidence>
<dbReference type="InterPro" id="IPR029058">
    <property type="entry name" value="AB_hydrolase_fold"/>
</dbReference>
<evidence type="ECO:0000259" key="4">
    <source>
        <dbReference type="Pfam" id="PF06441"/>
    </source>
</evidence>
<feature type="region of interest" description="Disordered" evidence="3">
    <location>
        <begin position="482"/>
        <end position="564"/>
    </location>
</feature>
<feature type="region of interest" description="Disordered" evidence="3">
    <location>
        <begin position="265"/>
        <end position="293"/>
    </location>
</feature>
<proteinExistence type="inferred from homology"/>
<evidence type="ECO:0000256" key="1">
    <source>
        <dbReference type="ARBA" id="ARBA00010088"/>
    </source>
</evidence>
<dbReference type="InterPro" id="IPR010497">
    <property type="entry name" value="Epoxide_hydro_N"/>
</dbReference>